<proteinExistence type="predicted"/>
<accession>A0A345DB96</accession>
<name>A0A345DB96_9BURK</name>
<evidence type="ECO:0000313" key="1">
    <source>
        <dbReference type="EMBL" id="AXF85634.1"/>
    </source>
</evidence>
<evidence type="ECO:0000313" key="2">
    <source>
        <dbReference type="Proteomes" id="UP000252182"/>
    </source>
</evidence>
<dbReference type="AlphaFoldDB" id="A0A345DB96"/>
<reference evidence="2" key="1">
    <citation type="submission" date="2018-07" db="EMBL/GenBank/DDBJ databases">
        <authorList>
            <person name="Kim H."/>
        </authorList>
    </citation>
    <scope>NUCLEOTIDE SEQUENCE [LARGE SCALE GENOMIC DNA]</scope>
    <source>
        <strain evidence="2">F02</strain>
    </source>
</reference>
<dbReference type="KEGG" id="hyf:DTO96_101365"/>
<gene>
    <name evidence="1" type="ORF">DTO96_101365</name>
</gene>
<protein>
    <submittedName>
        <fullName evidence="1">Uncharacterized protein</fullName>
    </submittedName>
</protein>
<keyword evidence="2" id="KW-1185">Reference proteome</keyword>
<dbReference type="Proteomes" id="UP000252182">
    <property type="component" value="Chromosome"/>
</dbReference>
<dbReference type="EMBL" id="CP031124">
    <property type="protein sequence ID" value="AXF85634.1"/>
    <property type="molecule type" value="Genomic_DNA"/>
</dbReference>
<organism evidence="1 2">
    <name type="scientific">Ephemeroptericola cinctiostellae</name>
    <dbReference type="NCBI Taxonomy" id="2268024"/>
    <lineage>
        <taxon>Bacteria</taxon>
        <taxon>Pseudomonadati</taxon>
        <taxon>Pseudomonadota</taxon>
        <taxon>Betaproteobacteria</taxon>
        <taxon>Burkholderiales</taxon>
        <taxon>Burkholderiaceae</taxon>
        <taxon>Ephemeroptericola</taxon>
    </lineage>
</organism>
<sequence length="35" mass="4159">MVSLLKNMASLICLVYYSKLEQYNRRESGEFCLKQ</sequence>